<dbReference type="HAMAP" id="MF_00984">
    <property type="entry name" value="SSB"/>
    <property type="match status" value="1"/>
</dbReference>
<dbReference type="PANTHER" id="PTHR10302:SF27">
    <property type="entry name" value="SINGLE-STRANDED DNA-BINDING PROTEIN"/>
    <property type="match status" value="1"/>
</dbReference>
<dbReference type="CDD" id="cd04496">
    <property type="entry name" value="SSB_OBF"/>
    <property type="match status" value="1"/>
</dbReference>
<keyword evidence="1 2" id="KW-0238">DNA-binding</keyword>
<proteinExistence type="inferred from homology"/>
<accession>A0ABW9H0K8</accession>
<dbReference type="InterPro" id="IPR011344">
    <property type="entry name" value="ssDNA-bd"/>
</dbReference>
<dbReference type="EMBL" id="JBJUVG010000006">
    <property type="protein sequence ID" value="MFM9413821.1"/>
    <property type="molecule type" value="Genomic_DNA"/>
</dbReference>
<keyword evidence="2" id="KW-0235">DNA replication</keyword>
<comment type="caution">
    <text evidence="2">Lacks conserved residue(s) required for the propagation of feature annotation.</text>
</comment>
<gene>
    <name evidence="5" type="ORF">ACKQTC_05535</name>
</gene>
<sequence length="148" mass="16229">MNKIILIGRLVADPELRYTQSGIPVCNFRLAVDRPFTNQSGEREADFIDIVVWRKTAENVAKFMSKGRQVAVEGSLQIRSYDDNNGIRRRTAEVQANNVEFLGSAAGGRSQEDGFSQGTGGFSAPQRPAAPQGGFGEEVTFDDDDLPF</sequence>
<evidence type="ECO:0000313" key="5">
    <source>
        <dbReference type="EMBL" id="MFM9413821.1"/>
    </source>
</evidence>
<evidence type="ECO:0000256" key="4">
    <source>
        <dbReference type="SAM" id="MobiDB-lite"/>
    </source>
</evidence>
<evidence type="ECO:0000256" key="3">
    <source>
        <dbReference type="PIRNR" id="PIRNR002070"/>
    </source>
</evidence>
<dbReference type="Pfam" id="PF00436">
    <property type="entry name" value="SSB"/>
    <property type="match status" value="1"/>
</dbReference>
<evidence type="ECO:0000256" key="2">
    <source>
        <dbReference type="HAMAP-Rule" id="MF_00984"/>
    </source>
</evidence>
<dbReference type="GO" id="GO:0003677">
    <property type="term" value="F:DNA binding"/>
    <property type="evidence" value="ECO:0007669"/>
    <property type="project" value="UniProtKB-KW"/>
</dbReference>
<dbReference type="SUPFAM" id="SSF50249">
    <property type="entry name" value="Nucleic acid-binding proteins"/>
    <property type="match status" value="1"/>
</dbReference>
<reference evidence="5 6" key="1">
    <citation type="journal article" date="2016" name="Int. J. Syst. Evol. Microbiol.">
        <title>Peptococcus simiae sp. nov., isolated from rhesus macaque faeces and emended description of the genus Peptococcus.</title>
        <authorList>
            <person name="Shkoporov A.N."/>
            <person name="Efimov B.A."/>
            <person name="Kondova I."/>
            <person name="Ouwerling B."/>
            <person name="Chaplin A.V."/>
            <person name="Shcherbakova V.A."/>
            <person name="Langermans J.A.M."/>
        </authorList>
    </citation>
    <scope>NUCLEOTIDE SEQUENCE [LARGE SCALE GENOMIC DNA]</scope>
    <source>
        <strain evidence="5 6">M108</strain>
    </source>
</reference>
<comment type="subunit">
    <text evidence="2">Homotetramer.</text>
</comment>
<dbReference type="NCBIfam" id="TIGR00621">
    <property type="entry name" value="ssb"/>
    <property type="match status" value="1"/>
</dbReference>
<keyword evidence="2" id="KW-0233">DNA recombination</keyword>
<dbReference type="PIRSF" id="PIRSF002070">
    <property type="entry name" value="SSB"/>
    <property type="match status" value="1"/>
</dbReference>
<protein>
    <recommendedName>
        <fullName evidence="2 3">Single-stranded DNA-binding protein</fullName>
        <shortName evidence="2">SSB</shortName>
    </recommendedName>
</protein>
<dbReference type="RefSeq" id="WP_408977435.1">
    <property type="nucleotide sequence ID" value="NZ_JBJUVG010000006.1"/>
</dbReference>
<feature type="compositionally biased region" description="Acidic residues" evidence="4">
    <location>
        <begin position="139"/>
        <end position="148"/>
    </location>
</feature>
<evidence type="ECO:0000256" key="1">
    <source>
        <dbReference type="ARBA" id="ARBA00023125"/>
    </source>
</evidence>
<evidence type="ECO:0000313" key="6">
    <source>
        <dbReference type="Proteomes" id="UP001631949"/>
    </source>
</evidence>
<dbReference type="Proteomes" id="UP001631949">
    <property type="component" value="Unassembled WGS sequence"/>
</dbReference>
<feature type="region of interest" description="Disordered" evidence="4">
    <location>
        <begin position="103"/>
        <end position="148"/>
    </location>
</feature>
<organism evidence="5 6">
    <name type="scientific">Peptococcus simiae</name>
    <dbReference type="NCBI Taxonomy" id="1643805"/>
    <lineage>
        <taxon>Bacteria</taxon>
        <taxon>Bacillati</taxon>
        <taxon>Bacillota</taxon>
        <taxon>Clostridia</taxon>
        <taxon>Eubacteriales</taxon>
        <taxon>Peptococcaceae</taxon>
        <taxon>Peptococcus</taxon>
    </lineage>
</organism>
<dbReference type="PANTHER" id="PTHR10302">
    <property type="entry name" value="SINGLE-STRANDED DNA-BINDING PROTEIN"/>
    <property type="match status" value="1"/>
</dbReference>
<comment type="caution">
    <text evidence="5">The sequence shown here is derived from an EMBL/GenBank/DDBJ whole genome shotgun (WGS) entry which is preliminary data.</text>
</comment>
<comment type="function">
    <text evidence="2">Plays an important role in DNA replication, recombination and repair. Binds to ssDNA and to an array of partner proteins to recruit them to their sites of action during DNA metabolism.</text>
</comment>
<keyword evidence="2" id="KW-0234">DNA repair</keyword>
<feature type="short sequence motif" description="Important for interaction with partner proteins" evidence="2">
    <location>
        <begin position="143"/>
        <end position="148"/>
    </location>
</feature>
<dbReference type="PROSITE" id="PS50935">
    <property type="entry name" value="SSB"/>
    <property type="match status" value="1"/>
</dbReference>
<name>A0ABW9H0K8_9FIRM</name>
<dbReference type="Gene3D" id="2.40.50.140">
    <property type="entry name" value="Nucleic acid-binding proteins"/>
    <property type="match status" value="1"/>
</dbReference>
<dbReference type="InterPro" id="IPR012340">
    <property type="entry name" value="NA-bd_OB-fold"/>
</dbReference>
<dbReference type="InterPro" id="IPR000424">
    <property type="entry name" value="Primosome_PriB/ssb"/>
</dbReference>
<keyword evidence="6" id="KW-1185">Reference proteome</keyword>
<keyword evidence="2" id="KW-0227">DNA damage</keyword>